<dbReference type="PANTHER" id="PTHR31948">
    <property type="entry name" value="ZINC-FINGER HOMEODOMAIN PROTEIN 2"/>
    <property type="match status" value="1"/>
</dbReference>
<evidence type="ECO:0000313" key="12">
    <source>
        <dbReference type="EMBL" id="KAJ6412140.1"/>
    </source>
</evidence>
<evidence type="ECO:0000256" key="9">
    <source>
        <dbReference type="ARBA" id="ARBA00023242"/>
    </source>
</evidence>
<evidence type="ECO:0000256" key="5">
    <source>
        <dbReference type="ARBA" id="ARBA00023015"/>
    </source>
</evidence>
<keyword evidence="8" id="KW-0804">Transcription</keyword>
<keyword evidence="2" id="KW-0479">Metal-binding</keyword>
<feature type="region of interest" description="Disordered" evidence="10">
    <location>
        <begin position="1"/>
        <end position="25"/>
    </location>
</feature>
<proteinExistence type="predicted"/>
<dbReference type="Pfam" id="PF04770">
    <property type="entry name" value="ZF-HD_dimer"/>
    <property type="match status" value="1"/>
</dbReference>
<gene>
    <name evidence="12" type="ORF">OIU84_005242</name>
</gene>
<accession>A0AAD6JXI4</accession>
<keyword evidence="3" id="KW-0863">Zinc-finger</keyword>
<evidence type="ECO:0000256" key="7">
    <source>
        <dbReference type="ARBA" id="ARBA00023155"/>
    </source>
</evidence>
<feature type="domain" description="ZF-HD dimerization-type" evidence="11">
    <location>
        <begin position="247"/>
        <end position="296"/>
    </location>
</feature>
<evidence type="ECO:0000256" key="2">
    <source>
        <dbReference type="ARBA" id="ARBA00022723"/>
    </source>
</evidence>
<name>A0AAD6JXI4_9ROSI</name>
<evidence type="ECO:0000256" key="8">
    <source>
        <dbReference type="ARBA" id="ARBA00023163"/>
    </source>
</evidence>
<evidence type="ECO:0000256" key="1">
    <source>
        <dbReference type="ARBA" id="ARBA00004123"/>
    </source>
</evidence>
<dbReference type="FunFam" id="1.10.10.60:FF:000257">
    <property type="entry name" value="Zinc-finger homeodomain protein 2"/>
    <property type="match status" value="1"/>
</dbReference>
<evidence type="ECO:0000256" key="4">
    <source>
        <dbReference type="ARBA" id="ARBA00022833"/>
    </source>
</evidence>
<dbReference type="NCBIfam" id="TIGR01565">
    <property type="entry name" value="homeo_ZF_HD"/>
    <property type="match status" value="1"/>
</dbReference>
<keyword evidence="13" id="KW-1185">Reference proteome</keyword>
<keyword evidence="7" id="KW-0371">Homeobox</keyword>
<reference evidence="12 13" key="1">
    <citation type="journal article" date="2023" name="Int. J. Mol. Sci.">
        <title>De Novo Assembly and Annotation of 11 Diverse Shrub Willow (Salix) Genomes Reveals Novel Gene Organization in Sex-Linked Regions.</title>
        <authorList>
            <person name="Hyden B."/>
            <person name="Feng K."/>
            <person name="Yates T.B."/>
            <person name="Jawdy S."/>
            <person name="Cereghino C."/>
            <person name="Smart L.B."/>
            <person name="Muchero W."/>
        </authorList>
    </citation>
    <scope>NUCLEOTIDE SEQUENCE [LARGE SCALE GENOMIC DNA]</scope>
    <source>
        <tissue evidence="12">Shoot tip</tissue>
    </source>
</reference>
<dbReference type="Gene3D" id="1.10.10.60">
    <property type="entry name" value="Homeodomain-like"/>
    <property type="match status" value="1"/>
</dbReference>
<evidence type="ECO:0000256" key="3">
    <source>
        <dbReference type="ARBA" id="ARBA00022771"/>
    </source>
</evidence>
<dbReference type="NCBIfam" id="TIGR01566">
    <property type="entry name" value="ZF_HD_prot_N"/>
    <property type="match status" value="1"/>
</dbReference>
<organism evidence="12 13">
    <name type="scientific">Salix udensis</name>
    <dbReference type="NCBI Taxonomy" id="889485"/>
    <lineage>
        <taxon>Eukaryota</taxon>
        <taxon>Viridiplantae</taxon>
        <taxon>Streptophyta</taxon>
        <taxon>Embryophyta</taxon>
        <taxon>Tracheophyta</taxon>
        <taxon>Spermatophyta</taxon>
        <taxon>Magnoliopsida</taxon>
        <taxon>eudicotyledons</taxon>
        <taxon>Gunneridae</taxon>
        <taxon>Pentapetalae</taxon>
        <taxon>rosids</taxon>
        <taxon>fabids</taxon>
        <taxon>Malpighiales</taxon>
        <taxon>Salicaceae</taxon>
        <taxon>Saliceae</taxon>
        <taxon>Salix</taxon>
    </lineage>
</organism>
<dbReference type="PROSITE" id="PS51523">
    <property type="entry name" value="ZF_HD_DIMER"/>
    <property type="match status" value="1"/>
</dbReference>
<feature type="compositionally biased region" description="Polar residues" evidence="10">
    <location>
        <begin position="206"/>
        <end position="228"/>
    </location>
</feature>
<dbReference type="SUPFAM" id="SSF46689">
    <property type="entry name" value="Homeodomain-like"/>
    <property type="match status" value="1"/>
</dbReference>
<evidence type="ECO:0000259" key="11">
    <source>
        <dbReference type="PROSITE" id="PS51523"/>
    </source>
</evidence>
<evidence type="ECO:0000313" key="13">
    <source>
        <dbReference type="Proteomes" id="UP001162972"/>
    </source>
</evidence>
<evidence type="ECO:0000256" key="6">
    <source>
        <dbReference type="ARBA" id="ARBA00023125"/>
    </source>
</evidence>
<feature type="region of interest" description="Disordered" evidence="10">
    <location>
        <begin position="449"/>
        <end position="471"/>
    </location>
</feature>
<dbReference type="GO" id="GO:0008270">
    <property type="term" value="F:zinc ion binding"/>
    <property type="evidence" value="ECO:0007669"/>
    <property type="project" value="UniProtKB-KW"/>
</dbReference>
<comment type="subcellular location">
    <subcellularLocation>
        <location evidence="1">Nucleus</location>
    </subcellularLocation>
</comment>
<keyword evidence="4" id="KW-0862">Zinc</keyword>
<feature type="region of interest" description="Disordered" evidence="10">
    <location>
        <begin position="180"/>
        <end position="244"/>
    </location>
</feature>
<dbReference type="GO" id="GO:0000976">
    <property type="term" value="F:transcription cis-regulatory region binding"/>
    <property type="evidence" value="ECO:0007669"/>
    <property type="project" value="TreeGrafter"/>
</dbReference>
<dbReference type="EMBL" id="JAPFFJ010000013">
    <property type="protein sequence ID" value="KAJ6412140.1"/>
    <property type="molecule type" value="Genomic_DNA"/>
</dbReference>
<dbReference type="InterPro" id="IPR006456">
    <property type="entry name" value="ZF_HD_homeobox_Cys/His_dimer"/>
</dbReference>
<keyword evidence="9" id="KW-0539">Nucleus</keyword>
<comment type="caution">
    <text evidence="12">The sequence shown here is derived from an EMBL/GenBank/DDBJ whole genome shotgun (WGS) entry which is preliminary data.</text>
</comment>
<dbReference type="AlphaFoldDB" id="A0AAD6JXI4"/>
<dbReference type="GO" id="GO:0003700">
    <property type="term" value="F:DNA-binding transcription factor activity"/>
    <property type="evidence" value="ECO:0007669"/>
    <property type="project" value="TreeGrafter"/>
</dbReference>
<sequence>MGREAIMKGEVGPKVAGRGRGRKGSLSHRYPLTKFLYPLASSQATKLSLVGYVVGLLEAQKHSPHSSHARINTCKHHTQTLQSISPLLIPVVSAELQNIIQREMLKTWILVLHFMASLPSYPITCLPLGTTDQDVASVRSWRAPGFEVPLLYIYIKREDCSAAFKKGRCGANLMEIRGPENDIRTPVPSGYSHQSSGLERRKDGNHNGTTVLTYTQTLDRQPSRSPNPDQLAIISSGPNSKASNTRYRECLRNHAASVGGSVYDGCGEFMPGGEEGSLEALKCAACECHRNFHRKEIDGETQFSPGSRRSAAMVHSLQLPPPLPSPTVLHHHHHHQRYSMGLHSSPNTASMVQPMSVAFGGVSGGNESSSEDLNPFLSNAEGVPPPPLYAMSKKRFRTKFTPEQKDKMMELADKIGWRINKQDEEEVQSFCAEAGVRRQVFKVWMHNNKNLKKQPEQQVPLDENGNGNENP</sequence>
<keyword evidence="5" id="KW-0805">Transcription regulation</keyword>
<dbReference type="PANTHER" id="PTHR31948:SF60">
    <property type="entry name" value="ZINC-FINGER HOMEODOMAIN PROTEIN 5"/>
    <property type="match status" value="1"/>
</dbReference>
<evidence type="ECO:0000256" key="10">
    <source>
        <dbReference type="SAM" id="MobiDB-lite"/>
    </source>
</evidence>
<dbReference type="InterPro" id="IPR006455">
    <property type="entry name" value="Homeodomain_ZF_HD"/>
</dbReference>
<dbReference type="InterPro" id="IPR009057">
    <property type="entry name" value="Homeodomain-like_sf"/>
</dbReference>
<dbReference type="GO" id="GO:0050793">
    <property type="term" value="P:regulation of developmental process"/>
    <property type="evidence" value="ECO:0007669"/>
    <property type="project" value="TreeGrafter"/>
</dbReference>
<keyword evidence="6" id="KW-0238">DNA-binding</keyword>
<protein>
    <recommendedName>
        <fullName evidence="11">ZF-HD dimerization-type domain-containing protein</fullName>
    </recommendedName>
</protein>
<dbReference type="Proteomes" id="UP001162972">
    <property type="component" value="Chromosome 5"/>
</dbReference>
<dbReference type="GO" id="GO:0005634">
    <property type="term" value="C:nucleus"/>
    <property type="evidence" value="ECO:0007669"/>
    <property type="project" value="UniProtKB-SubCell"/>
</dbReference>